<dbReference type="Gene3D" id="2.60.120.10">
    <property type="entry name" value="Jelly Rolls"/>
    <property type="match status" value="1"/>
</dbReference>
<dbReference type="PANTHER" id="PTHR40943">
    <property type="entry name" value="CYTOPLASMIC PROTEIN-RELATED"/>
    <property type="match status" value="1"/>
</dbReference>
<evidence type="ECO:0000256" key="1">
    <source>
        <dbReference type="SAM" id="MobiDB-lite"/>
    </source>
</evidence>
<dbReference type="Proteomes" id="UP000288587">
    <property type="component" value="Unassembled WGS sequence"/>
</dbReference>
<dbReference type="InterPro" id="IPR014710">
    <property type="entry name" value="RmlC-like_jellyroll"/>
</dbReference>
<dbReference type="RefSeq" id="WP_127683299.1">
    <property type="nucleotide sequence ID" value="NZ_SACM01000003.1"/>
</dbReference>
<dbReference type="InterPro" id="IPR008579">
    <property type="entry name" value="UGlyAH_Cupin_dom"/>
</dbReference>
<keyword evidence="4" id="KW-1185">Reference proteome</keyword>
<protein>
    <submittedName>
        <fullName evidence="3">DUF861 domain-containing protein</fullName>
    </submittedName>
</protein>
<dbReference type="PANTHER" id="PTHR40943:SF2">
    <property type="entry name" value="(S)-UREIDOGLYCINE AMINOHYDROLASE CUPIN DOMAIN-CONTAINING PROTEIN"/>
    <property type="match status" value="1"/>
</dbReference>
<gene>
    <name evidence="3" type="ORF">EOD73_12300</name>
</gene>
<proteinExistence type="predicted"/>
<feature type="region of interest" description="Disordered" evidence="1">
    <location>
        <begin position="1"/>
        <end position="27"/>
    </location>
</feature>
<organism evidence="3 4">
    <name type="scientific">Inhella crocodyli</name>
    <dbReference type="NCBI Taxonomy" id="2499851"/>
    <lineage>
        <taxon>Bacteria</taxon>
        <taxon>Pseudomonadati</taxon>
        <taxon>Pseudomonadota</taxon>
        <taxon>Betaproteobacteria</taxon>
        <taxon>Burkholderiales</taxon>
        <taxon>Sphaerotilaceae</taxon>
        <taxon>Inhella</taxon>
    </lineage>
</organism>
<evidence type="ECO:0000313" key="4">
    <source>
        <dbReference type="Proteomes" id="UP000288587"/>
    </source>
</evidence>
<reference evidence="3 4" key="1">
    <citation type="submission" date="2019-01" db="EMBL/GenBank/DDBJ databases">
        <authorList>
            <person name="Chen W.-M."/>
        </authorList>
    </citation>
    <scope>NUCLEOTIDE SEQUENCE [LARGE SCALE GENOMIC DNA]</scope>
    <source>
        <strain evidence="3 4">CCP-18</strain>
    </source>
</reference>
<feature type="domain" description="(S)-ureidoglycine aminohydrolase cupin" evidence="2">
    <location>
        <begin position="41"/>
        <end position="114"/>
    </location>
</feature>
<dbReference type="AlphaFoldDB" id="A0A437LHM3"/>
<dbReference type="EMBL" id="SACM01000003">
    <property type="protein sequence ID" value="RVT84897.1"/>
    <property type="molecule type" value="Genomic_DNA"/>
</dbReference>
<dbReference type="SUPFAM" id="SSF51182">
    <property type="entry name" value="RmlC-like cupins"/>
    <property type="match status" value="1"/>
</dbReference>
<dbReference type="Pfam" id="PF05899">
    <property type="entry name" value="Cupin_3"/>
    <property type="match status" value="1"/>
</dbReference>
<accession>A0A437LHM3</accession>
<dbReference type="OrthoDB" id="9799053at2"/>
<evidence type="ECO:0000259" key="2">
    <source>
        <dbReference type="Pfam" id="PF05899"/>
    </source>
</evidence>
<comment type="caution">
    <text evidence="3">The sequence shown here is derived from an EMBL/GenBank/DDBJ whole genome shotgun (WGS) entry which is preliminary data.</text>
</comment>
<evidence type="ECO:0000313" key="3">
    <source>
        <dbReference type="EMBL" id="RVT84897.1"/>
    </source>
</evidence>
<sequence length="123" mass="13769">MQAPHITRIDSTQGMTPTLDRPRPDRLEAGDPQRWTWLLHEAGPMSAGVWACEVGRWRIAFPPHKQEYFFVLEGHVRLHDRHGQAVDVVAGQGAVIPPGFEGAVEVVHPVRKQFVVVDVQPVP</sequence>
<name>A0A437LHM3_9BURK</name>
<dbReference type="InterPro" id="IPR011051">
    <property type="entry name" value="RmlC_Cupin_sf"/>
</dbReference>